<reference evidence="2 3" key="1">
    <citation type="submission" date="2016-11" db="EMBL/GenBank/DDBJ databases">
        <authorList>
            <person name="Varghese N."/>
            <person name="Submissions S."/>
        </authorList>
    </citation>
    <scope>NUCLEOTIDE SEQUENCE [LARGE SCALE GENOMIC DNA]</scope>
    <source>
        <strain evidence="2 3">FD</strain>
    </source>
</reference>
<organism evidence="2 3">
    <name type="scientific">Eubacterium callanderi</name>
    <dbReference type="NCBI Taxonomy" id="53442"/>
    <lineage>
        <taxon>Bacteria</taxon>
        <taxon>Bacillati</taxon>
        <taxon>Bacillota</taxon>
        <taxon>Clostridia</taxon>
        <taxon>Eubacteriales</taxon>
        <taxon>Eubacteriaceae</taxon>
        <taxon>Eubacterium</taxon>
    </lineage>
</organism>
<feature type="transmembrane region" description="Helical" evidence="1">
    <location>
        <begin position="7"/>
        <end position="34"/>
    </location>
</feature>
<gene>
    <name evidence="2" type="ORF">SAMN04515649_1115</name>
</gene>
<sequence length="423" mass="49318">MNIIYIFLVLILLLIIFFRKIDLLSIGAIGLIIYTINCALGEVWIERGTNSYYYYSNINEKLYTIVCFQLIFIMIFITLCDFLKKKYKFLKKIKLKTLHHNIVLSEKSYQILLAISYAFIGTNIVQNGISVFTLSKGDMSLNFFFSLAVVGSLVVFIYALLNNKKKLFFFSIIPLFLTLFIGSRAYVTTAIVVVLVYNWEKIKFSIKTNLKLFVIGGLLLFAILVYKEIYIYVKDFDFNKVASILLNSQTYIDTLSDNAESRVVFSIYNYVITNNFQLSNVDTFARVMSIFPIANDFIDTTLSVRFSTIMMNNVFNTTYGLASNFWAESYAMWGIKGIFLAQFIWMLVLFKCNKYFYMLKNKSCFILTIASYCSFYINRLDYVQVFGMIKSVLFVYFIWIFSYYILDLLYKNKENGKLGNGYY</sequence>
<feature type="transmembrane region" description="Helical" evidence="1">
    <location>
        <begin position="167"/>
        <end position="197"/>
    </location>
</feature>
<feature type="transmembrane region" description="Helical" evidence="1">
    <location>
        <begin position="330"/>
        <end position="350"/>
    </location>
</feature>
<evidence type="ECO:0000313" key="3">
    <source>
        <dbReference type="Proteomes" id="UP000184012"/>
    </source>
</evidence>
<feature type="transmembrane region" description="Helical" evidence="1">
    <location>
        <begin position="209"/>
        <end position="226"/>
    </location>
</feature>
<feature type="transmembrane region" description="Helical" evidence="1">
    <location>
        <begin position="141"/>
        <end position="161"/>
    </location>
</feature>
<dbReference type="RefSeq" id="WP_013380996.1">
    <property type="nucleotide sequence ID" value="NC_014624.2"/>
</dbReference>
<protein>
    <recommendedName>
        <fullName evidence="4">Oligosaccharide repeat unit polymerase</fullName>
    </recommendedName>
</protein>
<evidence type="ECO:0000313" key="2">
    <source>
        <dbReference type="EMBL" id="SHM07538.1"/>
    </source>
</evidence>
<accession>A0AB74F4E5</accession>
<comment type="caution">
    <text evidence="2">The sequence shown here is derived from an EMBL/GenBank/DDBJ whole genome shotgun (WGS) entry which is preliminary data.</text>
</comment>
<feature type="transmembrane region" description="Helical" evidence="1">
    <location>
        <begin position="62"/>
        <end position="83"/>
    </location>
</feature>
<name>A0AB74F4E5_9FIRM</name>
<feature type="transmembrane region" description="Helical" evidence="1">
    <location>
        <begin position="385"/>
        <end position="406"/>
    </location>
</feature>
<dbReference type="EMBL" id="FRBP01000011">
    <property type="protein sequence ID" value="SHM07538.1"/>
    <property type="molecule type" value="Genomic_DNA"/>
</dbReference>
<dbReference type="AlphaFoldDB" id="A0AB74F4E5"/>
<proteinExistence type="predicted"/>
<keyword evidence="1" id="KW-0472">Membrane</keyword>
<dbReference type="Proteomes" id="UP000184012">
    <property type="component" value="Unassembled WGS sequence"/>
</dbReference>
<dbReference type="GeneID" id="68363732"/>
<evidence type="ECO:0000256" key="1">
    <source>
        <dbReference type="SAM" id="Phobius"/>
    </source>
</evidence>
<evidence type="ECO:0008006" key="4">
    <source>
        <dbReference type="Google" id="ProtNLM"/>
    </source>
</evidence>
<keyword evidence="1" id="KW-0812">Transmembrane</keyword>
<keyword evidence="1" id="KW-1133">Transmembrane helix</keyword>
<feature type="transmembrane region" description="Helical" evidence="1">
    <location>
        <begin position="362"/>
        <end position="379"/>
    </location>
</feature>